<sequence length="590" mass="66486">MTIQTLTISQIQPSVLNPRKFFDDTTIEELAQSIKTDGLLQNLIVLKPKGKAKKHNLIAGERRFRAISHLIEKGELDKDFPVRVEIKEGLTNDEALRIATVENVQRENLSPLEEADALAALVKNGEELDNIVAQTGLSVATIRRRLTLLTLSEKVKEALAEKKITLAQAEAISIGKHEDQDEVLDDVIEGYYTAPDEIKDKLVGELPTLSMAIFPQEQYTGTFTKDLLAEDDATYFDDVEQFETLQKQAAEEKVAEYAQTYEWAELQEGYSFSKWQYGEAEVGEKGGVVVFLKNSGDVEIHEGLIKTKAAASTTKALKAKERDFYPTPLRRYMGMHKSLAVQAAILGNPRKAKEIVVCNKLAKFKAHDCLQYFELEGVVPPALEVINQGAEAVMFDLNVHVKDDEPVWKTVGYFFHTDEEEAYDAIQSLTDEQLESILLFLEVCEFGQDMVDRLDTHEDSLFNKVAKDLSVDMRDYWRPDEGFLKRRNKVQLQALMNESGASAKLASAAEYKKGELVKSLTKFFQSAKKAKKPTETDQKANDWLPEAMNFPAIDPDRKEPEMANTDEDFEDEDEVLDEESEMADDYAEAA</sequence>
<evidence type="ECO:0000256" key="2">
    <source>
        <dbReference type="SAM" id="MobiDB-lite"/>
    </source>
</evidence>
<comment type="caution">
    <text evidence="4">The sequence shown here is derived from an EMBL/GenBank/DDBJ whole genome shotgun (WGS) entry which is preliminary data.</text>
</comment>
<name>A0A2W4ZW35_9BACT</name>
<dbReference type="Gene3D" id="1.10.10.2830">
    <property type="match status" value="1"/>
</dbReference>
<dbReference type="PANTHER" id="PTHR33375:SF7">
    <property type="entry name" value="CHROMOSOME 2-PARTITIONING PROTEIN PARB-RELATED"/>
    <property type="match status" value="1"/>
</dbReference>
<dbReference type="InterPro" id="IPR041468">
    <property type="entry name" value="HTH_ParB/Spo0J"/>
</dbReference>
<dbReference type="SUPFAM" id="SSF110849">
    <property type="entry name" value="ParB/Sulfiredoxin"/>
    <property type="match status" value="1"/>
</dbReference>
<dbReference type="Proteomes" id="UP000249557">
    <property type="component" value="Unassembled WGS sequence"/>
</dbReference>
<proteinExistence type="inferred from homology"/>
<dbReference type="AlphaFoldDB" id="A0A2W4ZW35"/>
<dbReference type="Pfam" id="PF02195">
    <property type="entry name" value="ParB_N"/>
    <property type="match status" value="1"/>
</dbReference>
<accession>A0A2W4ZW35</accession>
<dbReference type="SUPFAM" id="SSF109709">
    <property type="entry name" value="KorB DNA-binding domain-like"/>
    <property type="match status" value="1"/>
</dbReference>
<evidence type="ECO:0000313" key="4">
    <source>
        <dbReference type="EMBL" id="PZO85072.1"/>
    </source>
</evidence>
<feature type="region of interest" description="Disordered" evidence="2">
    <location>
        <begin position="528"/>
        <end position="590"/>
    </location>
</feature>
<evidence type="ECO:0000259" key="3">
    <source>
        <dbReference type="SMART" id="SM00470"/>
    </source>
</evidence>
<dbReference type="EMBL" id="QFNK01000157">
    <property type="protein sequence ID" value="PZO85072.1"/>
    <property type="molecule type" value="Genomic_DNA"/>
</dbReference>
<dbReference type="InterPro" id="IPR036086">
    <property type="entry name" value="ParB/Sulfiredoxin_sf"/>
</dbReference>
<dbReference type="InterPro" id="IPR003115">
    <property type="entry name" value="ParB_N"/>
</dbReference>
<dbReference type="CDD" id="cd16406">
    <property type="entry name" value="ParB_N_like"/>
    <property type="match status" value="1"/>
</dbReference>
<feature type="domain" description="ParB-like N-terminal" evidence="3">
    <location>
        <begin position="4"/>
        <end position="104"/>
    </location>
</feature>
<dbReference type="NCBIfam" id="TIGR00180">
    <property type="entry name" value="parB_part"/>
    <property type="match status" value="1"/>
</dbReference>
<feature type="compositionally biased region" description="Acidic residues" evidence="2">
    <location>
        <begin position="564"/>
        <end position="590"/>
    </location>
</feature>
<evidence type="ECO:0000256" key="1">
    <source>
        <dbReference type="ARBA" id="ARBA00006295"/>
    </source>
</evidence>
<dbReference type="Gene3D" id="3.90.1530.10">
    <property type="entry name" value="Conserved hypothetical protein from pyrococcus furiosus pfu- 392566-001, ParB domain"/>
    <property type="match status" value="1"/>
</dbReference>
<gene>
    <name evidence="4" type="ORF">DI626_07765</name>
</gene>
<dbReference type="InterPro" id="IPR050336">
    <property type="entry name" value="Chromosome_partition/occlusion"/>
</dbReference>
<comment type="similarity">
    <text evidence="1">Belongs to the ParB family.</text>
</comment>
<reference evidence="4 5" key="1">
    <citation type="submission" date="2017-08" db="EMBL/GenBank/DDBJ databases">
        <title>Infants hospitalized years apart are colonized by the same room-sourced microbial strains.</title>
        <authorList>
            <person name="Brooks B."/>
            <person name="Olm M.R."/>
            <person name="Firek B.A."/>
            <person name="Baker R."/>
            <person name="Thomas B.C."/>
            <person name="Morowitz M.J."/>
            <person name="Banfield J.F."/>
        </authorList>
    </citation>
    <scope>NUCLEOTIDE SEQUENCE [LARGE SCALE GENOMIC DNA]</scope>
    <source>
        <strain evidence="4">S2_018_000_R2_104</strain>
    </source>
</reference>
<dbReference type="Pfam" id="PF17762">
    <property type="entry name" value="HTH_ParB"/>
    <property type="match status" value="1"/>
</dbReference>
<dbReference type="GO" id="GO:0007059">
    <property type="term" value="P:chromosome segregation"/>
    <property type="evidence" value="ECO:0007669"/>
    <property type="project" value="TreeGrafter"/>
</dbReference>
<protein>
    <submittedName>
        <fullName evidence="4">Fis family transcriptional regulator</fullName>
    </submittedName>
</protein>
<dbReference type="PANTHER" id="PTHR33375">
    <property type="entry name" value="CHROMOSOME-PARTITIONING PROTEIN PARB-RELATED"/>
    <property type="match status" value="1"/>
</dbReference>
<dbReference type="GO" id="GO:0003677">
    <property type="term" value="F:DNA binding"/>
    <property type="evidence" value="ECO:0007669"/>
    <property type="project" value="InterPro"/>
</dbReference>
<dbReference type="InterPro" id="IPR004437">
    <property type="entry name" value="ParB/RepB/Spo0J"/>
</dbReference>
<dbReference type="GO" id="GO:0005694">
    <property type="term" value="C:chromosome"/>
    <property type="evidence" value="ECO:0007669"/>
    <property type="project" value="TreeGrafter"/>
</dbReference>
<dbReference type="SMART" id="SM00470">
    <property type="entry name" value="ParB"/>
    <property type="match status" value="1"/>
</dbReference>
<organism evidence="4 5">
    <name type="scientific">Micavibrio aeruginosavorus</name>
    <dbReference type="NCBI Taxonomy" id="349221"/>
    <lineage>
        <taxon>Bacteria</taxon>
        <taxon>Pseudomonadati</taxon>
        <taxon>Bdellovibrionota</taxon>
        <taxon>Bdellovibrionia</taxon>
        <taxon>Bdellovibrionales</taxon>
        <taxon>Pseudobdellovibrionaceae</taxon>
        <taxon>Micavibrio</taxon>
    </lineage>
</organism>
<evidence type="ECO:0000313" key="5">
    <source>
        <dbReference type="Proteomes" id="UP000249557"/>
    </source>
</evidence>